<evidence type="ECO:0000259" key="5">
    <source>
        <dbReference type="Pfam" id="PF01555"/>
    </source>
</evidence>
<dbReference type="SUPFAM" id="SSF53335">
    <property type="entry name" value="S-adenosyl-L-methionine-dependent methyltransferases"/>
    <property type="match status" value="1"/>
</dbReference>
<dbReference type="Gene3D" id="3.40.50.150">
    <property type="entry name" value="Vaccinia Virus protein VP39"/>
    <property type="match status" value="1"/>
</dbReference>
<feature type="domain" description="DNA methylase N-4/N-6" evidence="5">
    <location>
        <begin position="31"/>
        <end position="237"/>
    </location>
</feature>
<dbReference type="Pfam" id="PF01555">
    <property type="entry name" value="N6_N4_Mtase"/>
    <property type="match status" value="1"/>
</dbReference>
<comment type="similarity">
    <text evidence="1 4">Belongs to the N(4)/N(6)-methyltransferase family.</text>
</comment>
<dbReference type="PROSITE" id="PS00092">
    <property type="entry name" value="N6_MTASE"/>
    <property type="match status" value="1"/>
</dbReference>
<dbReference type="PRINTS" id="PR00508">
    <property type="entry name" value="S21N4MTFRASE"/>
</dbReference>
<organism evidence="6">
    <name type="scientific">Salmonella enterica</name>
    <name type="common">Salmonella choleraesuis</name>
    <dbReference type="NCBI Taxonomy" id="28901"/>
    <lineage>
        <taxon>Bacteria</taxon>
        <taxon>Pseudomonadati</taxon>
        <taxon>Pseudomonadota</taxon>
        <taxon>Gammaproteobacteria</taxon>
        <taxon>Enterobacterales</taxon>
        <taxon>Enterobacteriaceae</taxon>
        <taxon>Salmonella</taxon>
    </lineage>
</organism>
<gene>
    <name evidence="6" type="ORF">CNP70_20780</name>
</gene>
<dbReference type="EMBL" id="AAGZJS010000028">
    <property type="protein sequence ID" value="EBT6291905.1"/>
    <property type="molecule type" value="Genomic_DNA"/>
</dbReference>
<evidence type="ECO:0000313" key="6">
    <source>
        <dbReference type="EMBL" id="EBT6291905.1"/>
    </source>
</evidence>
<sequence length="250" mass="27440">MKKRIIGNATLYCGDALTILAQLAQEMPGGIDALITDPPYSSGATHKAGRTTQAPSEKYCKDVDYADFAGENMDQRSWQFWSQQWLGLACRLVRPEGYAMVFSDWRQLPALTDVFQAGGFVWRGIVPWNKTLSSRAPHTGYFRHQCEYVVWGSHGGLAKNPHGGPWPGMFTCRVNPAEKRHMTAKPFPLMAELVKPVMPGGVILDPFMGSGTTGLAALAHGCRFIGIEVSERYFDVACERLTAAVNGGNV</sequence>
<keyword evidence="2 6" id="KW-0489">Methyltransferase</keyword>
<dbReference type="InterPro" id="IPR002941">
    <property type="entry name" value="DNA_methylase_N4/N6"/>
</dbReference>
<dbReference type="PANTHER" id="PTHR13370:SF3">
    <property type="entry name" value="TRNA (GUANINE(10)-N2)-METHYLTRANSFERASE HOMOLOG"/>
    <property type="match status" value="1"/>
</dbReference>
<dbReference type="GO" id="GO:0008170">
    <property type="term" value="F:N-methyltransferase activity"/>
    <property type="evidence" value="ECO:0007669"/>
    <property type="project" value="InterPro"/>
</dbReference>
<dbReference type="GO" id="GO:0009007">
    <property type="term" value="F:site-specific DNA-methyltransferase (adenine-specific) activity"/>
    <property type="evidence" value="ECO:0007669"/>
    <property type="project" value="TreeGrafter"/>
</dbReference>
<dbReference type="PANTHER" id="PTHR13370">
    <property type="entry name" value="RNA METHYLASE-RELATED"/>
    <property type="match status" value="1"/>
</dbReference>
<protein>
    <recommendedName>
        <fullName evidence="4">Methyltransferase</fullName>
        <ecNumber evidence="4">2.1.1.-</ecNumber>
    </recommendedName>
</protein>
<evidence type="ECO:0000256" key="3">
    <source>
        <dbReference type="ARBA" id="ARBA00022679"/>
    </source>
</evidence>
<name>A0A5V2QUF3_SALER</name>
<dbReference type="GO" id="GO:0032259">
    <property type="term" value="P:methylation"/>
    <property type="evidence" value="ECO:0007669"/>
    <property type="project" value="UniProtKB-KW"/>
</dbReference>
<evidence type="ECO:0000256" key="1">
    <source>
        <dbReference type="ARBA" id="ARBA00006594"/>
    </source>
</evidence>
<evidence type="ECO:0000256" key="4">
    <source>
        <dbReference type="RuleBase" id="RU362026"/>
    </source>
</evidence>
<dbReference type="GO" id="GO:0003677">
    <property type="term" value="F:DNA binding"/>
    <property type="evidence" value="ECO:0007669"/>
    <property type="project" value="InterPro"/>
</dbReference>
<keyword evidence="3 6" id="KW-0808">Transferase</keyword>
<dbReference type="InterPro" id="IPR002052">
    <property type="entry name" value="DNA_methylase_N6_adenine_CS"/>
</dbReference>
<dbReference type="InterPro" id="IPR029063">
    <property type="entry name" value="SAM-dependent_MTases_sf"/>
</dbReference>
<dbReference type="AlphaFoldDB" id="A0A5V2QUF3"/>
<dbReference type="EC" id="2.1.1.-" evidence="4"/>
<dbReference type="GO" id="GO:0005737">
    <property type="term" value="C:cytoplasm"/>
    <property type="evidence" value="ECO:0007669"/>
    <property type="project" value="TreeGrafter"/>
</dbReference>
<comment type="caution">
    <text evidence="6">The sequence shown here is derived from an EMBL/GenBank/DDBJ whole genome shotgun (WGS) entry which is preliminary data.</text>
</comment>
<evidence type="ECO:0000256" key="2">
    <source>
        <dbReference type="ARBA" id="ARBA00022603"/>
    </source>
</evidence>
<reference evidence="6" key="1">
    <citation type="submission" date="2018-07" db="EMBL/GenBank/DDBJ databases">
        <authorList>
            <consortium name="PulseNet: The National Subtyping Network for Foodborne Disease Surveillance"/>
            <person name="Tarr C.L."/>
            <person name="Trees E."/>
            <person name="Katz L.S."/>
            <person name="Carleton-Romer H.A."/>
            <person name="Stroika S."/>
            <person name="Kucerova Z."/>
            <person name="Roache K.F."/>
            <person name="Sabol A.L."/>
            <person name="Besser J."/>
            <person name="Gerner-Smidt P."/>
        </authorList>
    </citation>
    <scope>NUCLEOTIDE SEQUENCE</scope>
    <source>
        <strain evidence="6">PNUSAS023047</strain>
    </source>
</reference>
<proteinExistence type="inferred from homology"/>
<dbReference type="InterPro" id="IPR001091">
    <property type="entry name" value="RM_Methyltransferase"/>
</dbReference>
<accession>A0A5V2QUF3</accession>